<dbReference type="Gene3D" id="2.160.20.10">
    <property type="entry name" value="Single-stranded right-handed beta-helix, Pectin lyase-like"/>
    <property type="match status" value="1"/>
</dbReference>
<comment type="caution">
    <text evidence="1">The sequence shown here is derived from an EMBL/GenBank/DDBJ whole genome shotgun (WGS) entry which is preliminary data.</text>
</comment>
<dbReference type="InterPro" id="IPR022208">
    <property type="entry name" value="DUF3737"/>
</dbReference>
<reference evidence="1" key="2">
    <citation type="submission" date="2021-04" db="EMBL/GenBank/DDBJ databases">
        <authorList>
            <person name="Gilroy R."/>
        </authorList>
    </citation>
    <scope>NUCLEOTIDE SEQUENCE</scope>
    <source>
        <strain evidence="1">CHK187-5294</strain>
    </source>
</reference>
<dbReference type="InterPro" id="IPR011050">
    <property type="entry name" value="Pectin_lyase_fold/virulence"/>
</dbReference>
<dbReference type="Proteomes" id="UP000824132">
    <property type="component" value="Unassembled WGS sequence"/>
</dbReference>
<dbReference type="SUPFAM" id="SSF51126">
    <property type="entry name" value="Pectin lyase-like"/>
    <property type="match status" value="1"/>
</dbReference>
<organism evidence="1 2">
    <name type="scientific">Candidatus Borkfalkia avistercoris</name>
    <dbReference type="NCBI Taxonomy" id="2838504"/>
    <lineage>
        <taxon>Bacteria</taxon>
        <taxon>Bacillati</taxon>
        <taxon>Bacillota</taxon>
        <taxon>Clostridia</taxon>
        <taxon>Christensenellales</taxon>
        <taxon>Christensenellaceae</taxon>
        <taxon>Candidatus Borkfalkia</taxon>
    </lineage>
</organism>
<reference evidence="1" key="1">
    <citation type="journal article" date="2021" name="PeerJ">
        <title>Extensive microbial diversity within the chicken gut microbiome revealed by metagenomics and culture.</title>
        <authorList>
            <person name="Gilroy R."/>
            <person name="Ravi A."/>
            <person name="Getino M."/>
            <person name="Pursley I."/>
            <person name="Horton D.L."/>
            <person name="Alikhan N.F."/>
            <person name="Baker D."/>
            <person name="Gharbi K."/>
            <person name="Hall N."/>
            <person name="Watson M."/>
            <person name="Adriaenssens E.M."/>
            <person name="Foster-Nyarko E."/>
            <person name="Jarju S."/>
            <person name="Secka A."/>
            <person name="Antonio M."/>
            <person name="Oren A."/>
            <person name="Chaudhuri R.R."/>
            <person name="La Ragione R."/>
            <person name="Hildebrand F."/>
            <person name="Pallen M.J."/>
        </authorList>
    </citation>
    <scope>NUCLEOTIDE SEQUENCE</scope>
    <source>
        <strain evidence="1">CHK187-5294</strain>
    </source>
</reference>
<sequence length="282" mass="32206">MNVIENKRFGCERDLYGSRGLIVKNCRFEGPEDGESALKESRDIIAENCYMDLRYPFWHIDGIKISGGEMTKNCRAALWYDRGVEIVGCKMNGIKALRECSDIFLNEVEADSPEFGWKCRGIRISGGSISSEYAFLESENIRADKMKFAGKYSFQYTKNVNIANSELNTKDAFWHAKNVTVTDSVLNGEYLAWYSDRLTLIRCHIKGTQPFCYCRRLTLIDCTMEDCDLAFEYSDVKADIRSEVLSVKNPHKGRIVADKIGEIILTDNSVYPVKAKIEERNK</sequence>
<dbReference type="AlphaFoldDB" id="A0A9D2CZ35"/>
<dbReference type="Pfam" id="PF12541">
    <property type="entry name" value="DUF3737"/>
    <property type="match status" value="1"/>
</dbReference>
<protein>
    <submittedName>
        <fullName evidence="1">DUF3737 family protein</fullName>
    </submittedName>
</protein>
<gene>
    <name evidence="1" type="ORF">H9727_04320</name>
</gene>
<name>A0A9D2CZ35_9FIRM</name>
<proteinExistence type="predicted"/>
<dbReference type="EMBL" id="DXCL01000026">
    <property type="protein sequence ID" value="HIZ03491.1"/>
    <property type="molecule type" value="Genomic_DNA"/>
</dbReference>
<dbReference type="InterPro" id="IPR012334">
    <property type="entry name" value="Pectin_lyas_fold"/>
</dbReference>
<accession>A0A9D2CZ35</accession>
<evidence type="ECO:0000313" key="2">
    <source>
        <dbReference type="Proteomes" id="UP000824132"/>
    </source>
</evidence>
<evidence type="ECO:0000313" key="1">
    <source>
        <dbReference type="EMBL" id="HIZ03491.1"/>
    </source>
</evidence>